<sequence>MTISFRKWFMLACAGIVSLSFTGCDDKNKEQNYLYTIGIEDYQYSSVGSGIDLFGPLTYLESLKIPSNLSVTSTNREDADAQAVARFDTEMAKIDADRLNTYSHYYFRYVLTSVERQQTIAQKEFGTK</sequence>
<gene>
    <name evidence="1" type="ORF">NCTC11190_00671</name>
</gene>
<accession>A0A379MPM2</accession>
<evidence type="ECO:0008006" key="3">
    <source>
        <dbReference type="Google" id="ProtNLM"/>
    </source>
</evidence>
<keyword evidence="2" id="KW-1185">Reference proteome</keyword>
<evidence type="ECO:0000313" key="1">
    <source>
        <dbReference type="EMBL" id="SUE33463.1"/>
    </source>
</evidence>
<dbReference type="PROSITE" id="PS51257">
    <property type="entry name" value="PROKAR_LIPOPROTEIN"/>
    <property type="match status" value="1"/>
</dbReference>
<reference evidence="1 2" key="1">
    <citation type="submission" date="2018-06" db="EMBL/GenBank/DDBJ databases">
        <authorList>
            <consortium name="Pathogen Informatics"/>
            <person name="Doyle S."/>
        </authorList>
    </citation>
    <scope>NUCLEOTIDE SEQUENCE [LARGE SCALE GENOMIC DNA]</scope>
    <source>
        <strain evidence="1 2">NCTC11190</strain>
    </source>
</reference>
<dbReference type="EMBL" id="UGVL01000001">
    <property type="protein sequence ID" value="SUE33463.1"/>
    <property type="molecule type" value="Genomic_DNA"/>
</dbReference>
<name>A0A379MPM2_9BACT</name>
<proteinExistence type="predicted"/>
<dbReference type="AlphaFoldDB" id="A0A379MPM2"/>
<protein>
    <recommendedName>
        <fullName evidence="3">DUF4296 domain-containing protein</fullName>
    </recommendedName>
</protein>
<organism evidence="1 2">
    <name type="scientific">Rikenella microfusus</name>
    <dbReference type="NCBI Taxonomy" id="28139"/>
    <lineage>
        <taxon>Bacteria</taxon>
        <taxon>Pseudomonadati</taxon>
        <taxon>Bacteroidota</taxon>
        <taxon>Bacteroidia</taxon>
        <taxon>Bacteroidales</taxon>
        <taxon>Rikenellaceae</taxon>
        <taxon>Rikenella</taxon>
    </lineage>
</organism>
<evidence type="ECO:0000313" key="2">
    <source>
        <dbReference type="Proteomes" id="UP000255233"/>
    </source>
</evidence>
<dbReference type="Proteomes" id="UP000255233">
    <property type="component" value="Unassembled WGS sequence"/>
</dbReference>